<evidence type="ECO:0000313" key="3">
    <source>
        <dbReference type="EMBL" id="MCU4744073.1"/>
    </source>
</evidence>
<dbReference type="InterPro" id="IPR055170">
    <property type="entry name" value="GFO_IDH_MocA-like_dom"/>
</dbReference>
<sequence length="360" mass="40307">MTRDRPRLTLGIVGLGTHGVNHAQILRSLGHDVVGVDADPNVRSEFESQFETTTYERPSELFETDIDAVIISTPNKFHETVATKAFEADLDVLLEKPLAHTVESAERIVEAAERTDRICMVGFHHRFRSPCMVLKEYIDEGYLGEISHIQAKFIRRRGVPGRGTWYTSNEIAGGGALMDVGGHLLDLLLHFYDWPSLSDVIARSRSEFGPREDYAYLHMWGEDGEARMYDVEDSVNAFLEFENGATADIEVAWAANARSTHTYNVRGTKAGAALDITNTLTEVEPRVDQRNDLELYEVRSGGGDHFVNSSIVCSHNDPYRDELQSFLDAVVSGDRPEQNNVHQALDVQHVVNDIYRAASE</sequence>
<accession>A0AAP2Z3W1</accession>
<feature type="domain" description="Gfo/Idh/MocA-like oxidoreductase N-terminal" evidence="1">
    <location>
        <begin position="10"/>
        <end position="123"/>
    </location>
</feature>
<dbReference type="SUPFAM" id="SSF51735">
    <property type="entry name" value="NAD(P)-binding Rossmann-fold domains"/>
    <property type="match status" value="1"/>
</dbReference>
<dbReference type="InterPro" id="IPR000683">
    <property type="entry name" value="Gfo/Idh/MocA-like_OxRdtase_N"/>
</dbReference>
<dbReference type="InterPro" id="IPR036291">
    <property type="entry name" value="NAD(P)-bd_dom_sf"/>
</dbReference>
<gene>
    <name evidence="3" type="ORF">OB960_22080</name>
</gene>
<evidence type="ECO:0000259" key="2">
    <source>
        <dbReference type="Pfam" id="PF22725"/>
    </source>
</evidence>
<feature type="domain" description="GFO/IDH/MocA-like oxidoreductase" evidence="2">
    <location>
        <begin position="134"/>
        <end position="271"/>
    </location>
</feature>
<protein>
    <submittedName>
        <fullName evidence="3">Gfo/Idh/MocA family oxidoreductase</fullName>
    </submittedName>
</protein>
<dbReference type="SUPFAM" id="SSF55347">
    <property type="entry name" value="Glyceraldehyde-3-phosphate dehydrogenase-like, C-terminal domain"/>
    <property type="match status" value="1"/>
</dbReference>
<proteinExistence type="predicted"/>
<dbReference type="AlphaFoldDB" id="A0AAP2Z3W1"/>
<dbReference type="PANTHER" id="PTHR43249:SF1">
    <property type="entry name" value="D-GLUCOSIDE 3-DEHYDROGENASE"/>
    <property type="match status" value="1"/>
</dbReference>
<comment type="caution">
    <text evidence="3">The sequence shown here is derived from an EMBL/GenBank/DDBJ whole genome shotgun (WGS) entry which is preliminary data.</text>
</comment>
<dbReference type="GO" id="GO:0000166">
    <property type="term" value="F:nucleotide binding"/>
    <property type="evidence" value="ECO:0007669"/>
    <property type="project" value="InterPro"/>
</dbReference>
<evidence type="ECO:0000259" key="1">
    <source>
        <dbReference type="Pfam" id="PF01408"/>
    </source>
</evidence>
<dbReference type="Proteomes" id="UP001321018">
    <property type="component" value="Unassembled WGS sequence"/>
</dbReference>
<dbReference type="Gene3D" id="3.30.360.10">
    <property type="entry name" value="Dihydrodipicolinate Reductase, domain 2"/>
    <property type="match status" value="1"/>
</dbReference>
<dbReference type="Pfam" id="PF01408">
    <property type="entry name" value="GFO_IDH_MocA"/>
    <property type="match status" value="1"/>
</dbReference>
<dbReference type="RefSeq" id="WP_338005879.1">
    <property type="nucleotide sequence ID" value="NZ_JAOPKA010000021.1"/>
</dbReference>
<reference evidence="3" key="1">
    <citation type="submission" date="2022-09" db="EMBL/GenBank/DDBJ databases">
        <title>Enrichment on poylsaccharides allowed isolation of novel metabolic and taxonomic groups of Haloarchaea.</title>
        <authorList>
            <person name="Sorokin D.Y."/>
            <person name="Elcheninov A.G."/>
            <person name="Khizhniak T.V."/>
            <person name="Kolganova T.V."/>
            <person name="Kublanov I.V."/>
        </authorList>
    </citation>
    <scope>NUCLEOTIDE SEQUENCE</scope>
    <source>
        <strain evidence="3">AArc-xg1-1</strain>
    </source>
</reference>
<evidence type="ECO:0000313" key="4">
    <source>
        <dbReference type="Proteomes" id="UP001321018"/>
    </source>
</evidence>
<dbReference type="Pfam" id="PF22725">
    <property type="entry name" value="GFO_IDH_MocA_C3"/>
    <property type="match status" value="1"/>
</dbReference>
<name>A0AAP2Z3W1_9EURY</name>
<dbReference type="PANTHER" id="PTHR43249">
    <property type="entry name" value="UDP-N-ACETYL-2-AMINO-2-DEOXY-D-GLUCURONATE OXIDASE"/>
    <property type="match status" value="1"/>
</dbReference>
<organism evidence="3 4">
    <name type="scientific">Natronoglomus mannanivorans</name>
    <dbReference type="NCBI Taxonomy" id="2979990"/>
    <lineage>
        <taxon>Archaea</taxon>
        <taxon>Methanobacteriati</taxon>
        <taxon>Methanobacteriota</taxon>
        <taxon>Stenosarchaea group</taxon>
        <taxon>Halobacteria</taxon>
        <taxon>Halobacteriales</taxon>
        <taxon>Natrialbaceae</taxon>
        <taxon>Natronoglomus</taxon>
    </lineage>
</organism>
<dbReference type="EMBL" id="JAOPKA010000021">
    <property type="protein sequence ID" value="MCU4744073.1"/>
    <property type="molecule type" value="Genomic_DNA"/>
</dbReference>
<dbReference type="Gene3D" id="3.40.50.720">
    <property type="entry name" value="NAD(P)-binding Rossmann-like Domain"/>
    <property type="match status" value="1"/>
</dbReference>
<dbReference type="InterPro" id="IPR052515">
    <property type="entry name" value="Gfo/Idh/MocA_Oxidoreductase"/>
</dbReference>